<evidence type="ECO:0000256" key="1">
    <source>
        <dbReference type="ARBA" id="ARBA00004196"/>
    </source>
</evidence>
<dbReference type="PANTHER" id="PTHR48059">
    <property type="entry name" value="POLYGALACTURONASE INHIBITOR 1"/>
    <property type="match status" value="1"/>
</dbReference>
<dbReference type="PANTHER" id="PTHR48059:SF30">
    <property type="entry name" value="OS06G0587000 PROTEIN"/>
    <property type="match status" value="1"/>
</dbReference>
<dbReference type="InterPro" id="IPR032675">
    <property type="entry name" value="LRR_dom_sf"/>
</dbReference>
<name>A0A1Y2BQS0_9FUNG</name>
<evidence type="ECO:0000313" key="5">
    <source>
        <dbReference type="EMBL" id="ORY37099.1"/>
    </source>
</evidence>
<comment type="caution">
    <text evidence="5">The sequence shown here is derived from an EMBL/GenBank/DDBJ whole genome shotgun (WGS) entry which is preliminary data.</text>
</comment>
<reference evidence="5 6" key="1">
    <citation type="submission" date="2016-07" db="EMBL/GenBank/DDBJ databases">
        <title>Pervasive Adenine N6-methylation of Active Genes in Fungi.</title>
        <authorList>
            <consortium name="DOE Joint Genome Institute"/>
            <person name="Mondo S.J."/>
            <person name="Dannebaum R.O."/>
            <person name="Kuo R.C."/>
            <person name="Labutti K."/>
            <person name="Haridas S."/>
            <person name="Kuo A."/>
            <person name="Salamov A."/>
            <person name="Ahrendt S.R."/>
            <person name="Lipzen A."/>
            <person name="Sullivan W."/>
            <person name="Andreopoulos W.B."/>
            <person name="Clum A."/>
            <person name="Lindquist E."/>
            <person name="Daum C."/>
            <person name="Ramamoorthy G.K."/>
            <person name="Gryganskyi A."/>
            <person name="Culley D."/>
            <person name="Magnuson J.K."/>
            <person name="James T.Y."/>
            <person name="O'Malley M.A."/>
            <person name="Stajich J.E."/>
            <person name="Spatafora J.W."/>
            <person name="Visel A."/>
            <person name="Grigoriev I.V."/>
        </authorList>
    </citation>
    <scope>NUCLEOTIDE SEQUENCE [LARGE SCALE GENOMIC DNA]</scope>
    <source>
        <strain evidence="5 6">JEL800</strain>
    </source>
</reference>
<dbReference type="InterPro" id="IPR001611">
    <property type="entry name" value="Leu-rich_rpt"/>
</dbReference>
<dbReference type="Pfam" id="PF13855">
    <property type="entry name" value="LRR_8"/>
    <property type="match status" value="1"/>
</dbReference>
<sequence length="380" mass="42757">MDAPCLQSAQAAETTCETTLGTFILHQPMSITPSRSHTNSNKKQSNDQNSHCSSPSYFFLPAKSESPSSPKLFDELIEQILSWIHPSNVIRFRALSRVMDARITSSLHFARLNLTRFLELPLARAASYTQSDMDKLFWNHWPKNYQRIYATVYLNTTYKIQWNHLITESTIPPLIGLMQTLSHLDLTDSNLIGSIPEPLYTLINLKFLSLAVNKLSGTISPDIGNLKNLTHLYLETNNFSGTIPTTIGNLHKLEYLYLHSSPQLTGPIPEALSNCTLLQRLTLRDNALTGQIPPSLFRNCRNLHLVYLYGNRLTGPIPREIGTSGGLTQLKLNGNLLWGDVPRELLVMVPQMVECDLRFNQLTVSEESREGIVLGPVFQI</sequence>
<evidence type="ECO:0000256" key="2">
    <source>
        <dbReference type="ARBA" id="ARBA00022614"/>
    </source>
</evidence>
<dbReference type="OrthoDB" id="676979at2759"/>
<dbReference type="AlphaFoldDB" id="A0A1Y2BQS0"/>
<keyword evidence="2" id="KW-0433">Leucine-rich repeat</keyword>
<dbReference type="Proteomes" id="UP000193642">
    <property type="component" value="Unassembled WGS sequence"/>
</dbReference>
<protein>
    <submittedName>
        <fullName evidence="5">L domain-like protein</fullName>
    </submittedName>
</protein>
<evidence type="ECO:0000256" key="3">
    <source>
        <dbReference type="ARBA" id="ARBA00022737"/>
    </source>
</evidence>
<dbReference type="InterPro" id="IPR051848">
    <property type="entry name" value="PGIP"/>
</dbReference>
<proteinExistence type="predicted"/>
<evidence type="ECO:0000256" key="4">
    <source>
        <dbReference type="SAM" id="MobiDB-lite"/>
    </source>
</evidence>
<accession>A0A1Y2BQS0</accession>
<keyword evidence="6" id="KW-1185">Reference proteome</keyword>
<feature type="compositionally biased region" description="Low complexity" evidence="4">
    <location>
        <begin position="39"/>
        <end position="50"/>
    </location>
</feature>
<keyword evidence="3" id="KW-0677">Repeat</keyword>
<comment type="subcellular location">
    <subcellularLocation>
        <location evidence="1">Cell envelope</location>
    </subcellularLocation>
</comment>
<dbReference type="Gene3D" id="3.80.10.10">
    <property type="entry name" value="Ribonuclease Inhibitor"/>
    <property type="match status" value="1"/>
</dbReference>
<dbReference type="EMBL" id="MCGO01000052">
    <property type="protein sequence ID" value="ORY37099.1"/>
    <property type="molecule type" value="Genomic_DNA"/>
</dbReference>
<gene>
    <name evidence="5" type="ORF">BCR33DRAFT_789957</name>
</gene>
<dbReference type="Pfam" id="PF00560">
    <property type="entry name" value="LRR_1"/>
    <property type="match status" value="1"/>
</dbReference>
<dbReference type="SUPFAM" id="SSF52058">
    <property type="entry name" value="L domain-like"/>
    <property type="match status" value="1"/>
</dbReference>
<feature type="region of interest" description="Disordered" evidence="4">
    <location>
        <begin position="30"/>
        <end position="52"/>
    </location>
</feature>
<organism evidence="5 6">
    <name type="scientific">Rhizoclosmatium globosum</name>
    <dbReference type="NCBI Taxonomy" id="329046"/>
    <lineage>
        <taxon>Eukaryota</taxon>
        <taxon>Fungi</taxon>
        <taxon>Fungi incertae sedis</taxon>
        <taxon>Chytridiomycota</taxon>
        <taxon>Chytridiomycota incertae sedis</taxon>
        <taxon>Chytridiomycetes</taxon>
        <taxon>Chytridiales</taxon>
        <taxon>Chytriomycetaceae</taxon>
        <taxon>Rhizoclosmatium</taxon>
    </lineage>
</organism>
<evidence type="ECO:0000313" key="6">
    <source>
        <dbReference type="Proteomes" id="UP000193642"/>
    </source>
</evidence>
<dbReference type="FunFam" id="3.80.10.10:FF:000041">
    <property type="entry name" value="LRR receptor-like serine/threonine-protein kinase ERECTA"/>
    <property type="match status" value="1"/>
</dbReference>